<dbReference type="PANTHER" id="PTHR13800">
    <property type="entry name" value="TRANSIENT RECEPTOR POTENTIAL CATION CHANNEL, SUBFAMILY M, MEMBER 6"/>
    <property type="match status" value="1"/>
</dbReference>
<reference evidence="2" key="1">
    <citation type="submission" date="2018-11" db="EMBL/GenBank/DDBJ databases">
        <authorList>
            <consortium name="Pathogen Informatics"/>
        </authorList>
    </citation>
    <scope>NUCLEOTIDE SEQUENCE</scope>
</reference>
<dbReference type="GO" id="GO:0005261">
    <property type="term" value="F:monoatomic cation channel activity"/>
    <property type="evidence" value="ECO:0007669"/>
    <property type="project" value="TreeGrafter"/>
</dbReference>
<feature type="region of interest" description="Disordered" evidence="1">
    <location>
        <begin position="1"/>
        <end position="20"/>
    </location>
</feature>
<accession>A0A3S5FE58</accession>
<dbReference type="InterPro" id="IPR050927">
    <property type="entry name" value="TRPM"/>
</dbReference>
<protein>
    <submittedName>
        <fullName evidence="2">Uncharacterized protein</fullName>
    </submittedName>
</protein>
<evidence type="ECO:0000313" key="3">
    <source>
        <dbReference type="Proteomes" id="UP000784294"/>
    </source>
</evidence>
<gene>
    <name evidence="2" type="ORF">PXEA_LOCUS16648</name>
</gene>
<proteinExistence type="predicted"/>
<dbReference type="Proteomes" id="UP000784294">
    <property type="component" value="Unassembled WGS sequence"/>
</dbReference>
<organism evidence="2 3">
    <name type="scientific">Protopolystoma xenopodis</name>
    <dbReference type="NCBI Taxonomy" id="117903"/>
    <lineage>
        <taxon>Eukaryota</taxon>
        <taxon>Metazoa</taxon>
        <taxon>Spiralia</taxon>
        <taxon>Lophotrochozoa</taxon>
        <taxon>Platyhelminthes</taxon>
        <taxon>Monogenea</taxon>
        <taxon>Polyopisthocotylea</taxon>
        <taxon>Polystomatidea</taxon>
        <taxon>Polystomatidae</taxon>
        <taxon>Protopolystoma</taxon>
    </lineage>
</organism>
<keyword evidence="3" id="KW-1185">Reference proteome</keyword>
<dbReference type="OrthoDB" id="6238217at2759"/>
<evidence type="ECO:0000313" key="2">
    <source>
        <dbReference type="EMBL" id="VEL23208.1"/>
    </source>
</evidence>
<name>A0A3S5FE58_9PLAT</name>
<feature type="compositionally biased region" description="Polar residues" evidence="1">
    <location>
        <begin position="1"/>
        <end position="13"/>
    </location>
</feature>
<dbReference type="AlphaFoldDB" id="A0A3S5FE58"/>
<dbReference type="GO" id="GO:0005886">
    <property type="term" value="C:plasma membrane"/>
    <property type="evidence" value="ECO:0007669"/>
    <property type="project" value="TreeGrafter"/>
</dbReference>
<dbReference type="GO" id="GO:0030001">
    <property type="term" value="P:metal ion transport"/>
    <property type="evidence" value="ECO:0007669"/>
    <property type="project" value="TreeGrafter"/>
</dbReference>
<evidence type="ECO:0000256" key="1">
    <source>
        <dbReference type="SAM" id="MobiDB-lite"/>
    </source>
</evidence>
<dbReference type="EMBL" id="CAAALY010060637">
    <property type="protein sequence ID" value="VEL23208.1"/>
    <property type="molecule type" value="Genomic_DNA"/>
</dbReference>
<dbReference type="PANTHER" id="PTHR13800:SF1">
    <property type="entry name" value="TRANSIENT RECEPTOR POTENTIAL CATION CHANNEL TRPM"/>
    <property type="match status" value="1"/>
</dbReference>
<comment type="caution">
    <text evidence="2">The sequence shown here is derived from an EMBL/GenBank/DDBJ whole genome shotgun (WGS) entry which is preliminary data.</text>
</comment>
<sequence length="237" mass="26132">MRTGLEQSPTDQTAGFEFSPTEARKIMQDLEDSRMSGDKATEAFQLIEIIVQDPRLINTFDMKGSDDLDAAILYALIKTSSEVENQLELALSWNRVDIAQDKIISKATSLPQKVGRRSQQPMMSLNGDRCNFRECGWYKSPDEAIEIAANKCTNMQTHTLIYVLGGGVAESVDCTPFESASLERVLGSGQCVGAFDKLLSPEAPKQHTLSPTQRLSPQTLFCTVSVLQCVYVSPDLT</sequence>